<organism evidence="2 3">
    <name type="scientific">Neorhodopirellula pilleata</name>
    <dbReference type="NCBI Taxonomy" id="2714738"/>
    <lineage>
        <taxon>Bacteria</taxon>
        <taxon>Pseudomonadati</taxon>
        <taxon>Planctomycetota</taxon>
        <taxon>Planctomycetia</taxon>
        <taxon>Pirellulales</taxon>
        <taxon>Pirellulaceae</taxon>
        <taxon>Neorhodopirellula</taxon>
    </lineage>
</organism>
<dbReference type="OrthoDB" id="5984932at2"/>
<proteinExistence type="predicted"/>
<reference evidence="2 3" key="1">
    <citation type="submission" date="2019-02" db="EMBL/GenBank/DDBJ databases">
        <title>Deep-cultivation of Planctomycetes and their phenomic and genomic characterization uncovers novel biology.</title>
        <authorList>
            <person name="Wiegand S."/>
            <person name="Jogler M."/>
            <person name="Boedeker C."/>
            <person name="Pinto D."/>
            <person name="Vollmers J."/>
            <person name="Rivas-Marin E."/>
            <person name="Kohn T."/>
            <person name="Peeters S.H."/>
            <person name="Heuer A."/>
            <person name="Rast P."/>
            <person name="Oberbeckmann S."/>
            <person name="Bunk B."/>
            <person name="Jeske O."/>
            <person name="Meyerdierks A."/>
            <person name="Storesund J.E."/>
            <person name="Kallscheuer N."/>
            <person name="Luecker S."/>
            <person name="Lage O.M."/>
            <person name="Pohl T."/>
            <person name="Merkel B.J."/>
            <person name="Hornburger P."/>
            <person name="Mueller R.-W."/>
            <person name="Bruemmer F."/>
            <person name="Labrenz M."/>
            <person name="Spormann A.M."/>
            <person name="Op Den Camp H."/>
            <person name="Overmann J."/>
            <person name="Amann R."/>
            <person name="Jetten M.S.M."/>
            <person name="Mascher T."/>
            <person name="Medema M.H."/>
            <person name="Devos D.P."/>
            <person name="Kaster A.-K."/>
            <person name="Ovreas L."/>
            <person name="Rohde M."/>
            <person name="Galperin M.Y."/>
            <person name="Jogler C."/>
        </authorList>
    </citation>
    <scope>NUCLEOTIDE SEQUENCE [LARGE SCALE GENOMIC DNA]</scope>
    <source>
        <strain evidence="2 3">Pla100</strain>
    </source>
</reference>
<evidence type="ECO:0000313" key="3">
    <source>
        <dbReference type="Proteomes" id="UP000316213"/>
    </source>
</evidence>
<feature type="signal peptide" evidence="1">
    <location>
        <begin position="1"/>
        <end position="25"/>
    </location>
</feature>
<gene>
    <name evidence="2" type="ORF">Pla100_25080</name>
</gene>
<dbReference type="RefSeq" id="WP_146577956.1">
    <property type="nucleotide sequence ID" value="NZ_SJPM01000004.1"/>
</dbReference>
<feature type="chain" id="PRO_5022781014" description="DUF3365 domain-containing protein" evidence="1">
    <location>
        <begin position="26"/>
        <end position="193"/>
    </location>
</feature>
<evidence type="ECO:0000313" key="2">
    <source>
        <dbReference type="EMBL" id="TWT97356.1"/>
    </source>
</evidence>
<dbReference type="EMBL" id="SJPM01000004">
    <property type="protein sequence ID" value="TWT97356.1"/>
    <property type="molecule type" value="Genomic_DNA"/>
</dbReference>
<evidence type="ECO:0000256" key="1">
    <source>
        <dbReference type="SAM" id="SignalP"/>
    </source>
</evidence>
<name>A0A5C6AD73_9BACT</name>
<evidence type="ECO:0008006" key="4">
    <source>
        <dbReference type="Google" id="ProtNLM"/>
    </source>
</evidence>
<dbReference type="AlphaFoldDB" id="A0A5C6AD73"/>
<protein>
    <recommendedName>
        <fullName evidence="4">DUF3365 domain-containing protein</fullName>
    </recommendedName>
</protein>
<dbReference type="Proteomes" id="UP000316213">
    <property type="component" value="Unassembled WGS sequence"/>
</dbReference>
<keyword evidence="3" id="KW-1185">Reference proteome</keyword>
<keyword evidence="1" id="KW-0732">Signal</keyword>
<comment type="caution">
    <text evidence="2">The sequence shown here is derived from an EMBL/GenBank/DDBJ whole genome shotgun (WGS) entry which is preliminary data.</text>
</comment>
<accession>A0A5C6AD73</accession>
<sequence length="193" mass="21748" precursor="true">MKPRKFALYGLITLILVSAPSSLIAQEARWGSFSDMHDFYTDMFVSSAGFGPTRLVSPQEASIRREELHRDIGTPALRVAGNALEITNQSLIGLDRESPIVFQTTNAGMMRRMRIESYQTREPNEFEQQAIQKMKNGQTVTYRVHEDRLGYTVYGALRAMQTCAKCHDVPQGTLLGAFIFELKQINEKVAKAD</sequence>